<keyword evidence="5" id="KW-1185">Reference proteome</keyword>
<name>A0A8S1J1B8_9CHLO</name>
<evidence type="ECO:0008006" key="6">
    <source>
        <dbReference type="Google" id="ProtNLM"/>
    </source>
</evidence>
<dbReference type="PANTHER" id="PTHR32194">
    <property type="entry name" value="METALLOPROTEASE TLDD"/>
    <property type="match status" value="1"/>
</dbReference>
<proteinExistence type="predicted"/>
<dbReference type="EMBL" id="CAJHUC010001449">
    <property type="protein sequence ID" value="CAD7701168.1"/>
    <property type="molecule type" value="Genomic_DNA"/>
</dbReference>
<dbReference type="Pfam" id="PF00227">
    <property type="entry name" value="Proteasome"/>
    <property type="match status" value="1"/>
</dbReference>
<dbReference type="Gene3D" id="3.60.20.10">
    <property type="entry name" value="Glutamine Phosphoribosylpyrophosphate, subunit 1, domain 1"/>
    <property type="match status" value="1"/>
</dbReference>
<dbReference type="OrthoDB" id="268479at2759"/>
<dbReference type="Proteomes" id="UP000708148">
    <property type="component" value="Unassembled WGS sequence"/>
</dbReference>
<organism evidence="4 5">
    <name type="scientific">Ostreobium quekettii</name>
    <dbReference type="NCBI Taxonomy" id="121088"/>
    <lineage>
        <taxon>Eukaryota</taxon>
        <taxon>Viridiplantae</taxon>
        <taxon>Chlorophyta</taxon>
        <taxon>core chlorophytes</taxon>
        <taxon>Ulvophyceae</taxon>
        <taxon>TCBD clade</taxon>
        <taxon>Bryopsidales</taxon>
        <taxon>Ostreobineae</taxon>
        <taxon>Ostreobiaceae</taxon>
        <taxon>Ostreobium</taxon>
    </lineage>
</organism>
<evidence type="ECO:0000256" key="1">
    <source>
        <dbReference type="ARBA" id="ARBA00004123"/>
    </source>
</evidence>
<dbReference type="SUPFAM" id="SSF56235">
    <property type="entry name" value="N-terminal nucleophile aminohydrolases (Ntn hydrolases)"/>
    <property type="match status" value="1"/>
</dbReference>
<sequence length="242" mass="26241">MQKSTCAGATIFLGKSQHSTTVWQFCSQSSVSGCRTCVAIAGADYCLAAATTRLSTGLNILSRDANFVEKISNHCVILSAGCQADAKALQKHMRARHVMYQHQHNKPMTCQAVAQLLSNTMYYKRFFPYYTETLCAGLDKDGSGLVYSYDAMGSAGVSGYACRGTGESLIQPVLDNQLMAASPLVLPVQPSVSHLPLERALDILKDAFTSAGERDILTGDAVEILILTKEGTRTERMELKKD</sequence>
<dbReference type="PANTHER" id="PTHR32194:SF2">
    <property type="entry name" value="PROTEASOME SUBUNIT BETA TYPE-1"/>
    <property type="match status" value="1"/>
</dbReference>
<evidence type="ECO:0000313" key="4">
    <source>
        <dbReference type="EMBL" id="CAD7701168.1"/>
    </source>
</evidence>
<reference evidence="4" key="1">
    <citation type="submission" date="2020-12" db="EMBL/GenBank/DDBJ databases">
        <authorList>
            <person name="Iha C."/>
        </authorList>
    </citation>
    <scope>NUCLEOTIDE SEQUENCE</scope>
</reference>
<protein>
    <recommendedName>
        <fullName evidence="6">Proteasome subunit beta</fullName>
    </recommendedName>
</protein>
<gene>
    <name evidence="4" type="ORF">OSTQU699_LOCUS6524</name>
</gene>
<comment type="subcellular location">
    <subcellularLocation>
        <location evidence="1">Nucleus</location>
    </subcellularLocation>
</comment>
<dbReference type="AlphaFoldDB" id="A0A8S1J1B8"/>
<dbReference type="PROSITE" id="PS51476">
    <property type="entry name" value="PROTEASOME_BETA_2"/>
    <property type="match status" value="1"/>
</dbReference>
<dbReference type="PROSITE" id="PS51257">
    <property type="entry name" value="PROKAR_LIPOPROTEIN"/>
    <property type="match status" value="1"/>
</dbReference>
<dbReference type="GO" id="GO:0051603">
    <property type="term" value="P:proteolysis involved in protein catabolic process"/>
    <property type="evidence" value="ECO:0007669"/>
    <property type="project" value="InterPro"/>
</dbReference>
<dbReference type="GO" id="GO:0005737">
    <property type="term" value="C:cytoplasm"/>
    <property type="evidence" value="ECO:0007669"/>
    <property type="project" value="TreeGrafter"/>
</dbReference>
<dbReference type="InterPro" id="IPR029055">
    <property type="entry name" value="Ntn_hydrolases_N"/>
</dbReference>
<keyword evidence="2" id="KW-0963">Cytoplasm</keyword>
<evidence type="ECO:0000313" key="5">
    <source>
        <dbReference type="Proteomes" id="UP000708148"/>
    </source>
</evidence>
<dbReference type="InterPro" id="IPR023333">
    <property type="entry name" value="Proteasome_suB-type"/>
</dbReference>
<accession>A0A8S1J1B8</accession>
<keyword evidence="3" id="KW-0647">Proteasome</keyword>
<dbReference type="GO" id="GO:0005839">
    <property type="term" value="C:proteasome core complex"/>
    <property type="evidence" value="ECO:0007669"/>
    <property type="project" value="InterPro"/>
</dbReference>
<evidence type="ECO:0000256" key="2">
    <source>
        <dbReference type="ARBA" id="ARBA00022490"/>
    </source>
</evidence>
<dbReference type="InterPro" id="IPR001353">
    <property type="entry name" value="Proteasome_sua/b"/>
</dbReference>
<dbReference type="GO" id="GO:0005634">
    <property type="term" value="C:nucleus"/>
    <property type="evidence" value="ECO:0007669"/>
    <property type="project" value="UniProtKB-SubCell"/>
</dbReference>
<comment type="caution">
    <text evidence="4">The sequence shown here is derived from an EMBL/GenBank/DDBJ whole genome shotgun (WGS) entry which is preliminary data.</text>
</comment>
<evidence type="ECO:0000256" key="3">
    <source>
        <dbReference type="ARBA" id="ARBA00022942"/>
    </source>
</evidence>